<sequence>MMPNKVLSWRDNLYHQLLFRHCSLCQLPLTQIERYWCSHCITNFPTPPYCQHCGTTTLSTVAHCGRCLSTPPLWQRLYRLGEYRPPLQQLVHQLKFYGKFWLAQPLAQQLARQITQPAPLLLPVPLHWRRYCQRGFNQSHQLALALATIFNSRVNHSAFQRLRHTPSQQQLTKTQRRRNLQQAFTLRQRVLPNHVAIIDDVVTTGATVHQLTQLLIHHGVKHVDIYTLCHTEQPLN</sequence>
<dbReference type="GeneID" id="29942676"/>
<dbReference type="PANTHER" id="PTHR47505:SF1">
    <property type="entry name" value="DNA UTILIZATION PROTEIN YHGH"/>
    <property type="match status" value="1"/>
</dbReference>
<feature type="domain" description="Phosphoribosyltransferase" evidence="2">
    <location>
        <begin position="167"/>
        <end position="230"/>
    </location>
</feature>
<dbReference type="SUPFAM" id="SSF53271">
    <property type="entry name" value="PRTase-like"/>
    <property type="match status" value="1"/>
</dbReference>
<dbReference type="OrthoDB" id="9793412at2"/>
<keyword evidence="5" id="KW-1185">Reference proteome</keyword>
<protein>
    <submittedName>
        <fullName evidence="4">ComF family protein</fullName>
    </submittedName>
</protein>
<evidence type="ECO:0000313" key="4">
    <source>
        <dbReference type="EMBL" id="PSX44586.1"/>
    </source>
</evidence>
<comment type="caution">
    <text evidence="4">The sequence shown here is derived from an EMBL/GenBank/DDBJ whole genome shotgun (WGS) entry which is preliminary data.</text>
</comment>
<evidence type="ECO:0000313" key="3">
    <source>
        <dbReference type="EMBL" id="PSU98771.1"/>
    </source>
</evidence>
<dbReference type="Pfam" id="PF00156">
    <property type="entry name" value="Pribosyltran"/>
    <property type="match status" value="1"/>
</dbReference>
<accession>A0A2T3QVZ6</accession>
<evidence type="ECO:0000256" key="1">
    <source>
        <dbReference type="ARBA" id="ARBA00008007"/>
    </source>
</evidence>
<comment type="similarity">
    <text evidence="1">Belongs to the ComF/GntX family.</text>
</comment>
<evidence type="ECO:0000259" key="2">
    <source>
        <dbReference type="Pfam" id="PF00156"/>
    </source>
</evidence>
<dbReference type="CDD" id="cd06223">
    <property type="entry name" value="PRTases_typeI"/>
    <property type="match status" value="1"/>
</dbReference>
<reference evidence="5 6" key="1">
    <citation type="submission" date="2018-01" db="EMBL/GenBank/DDBJ databases">
        <title>Whole genome sequencing of Histamine producing bacteria.</title>
        <authorList>
            <person name="Butler K."/>
        </authorList>
    </citation>
    <scope>NUCLEOTIDE SEQUENCE [LARGE SCALE GENOMIC DNA]</scope>
    <source>
        <strain evidence="4 5">A1-4</strain>
        <strain evidence="3 6">FS-7.2</strain>
    </source>
</reference>
<dbReference type="Proteomes" id="UP000241426">
    <property type="component" value="Unassembled WGS sequence"/>
</dbReference>
<evidence type="ECO:0000313" key="5">
    <source>
        <dbReference type="Proteomes" id="UP000240728"/>
    </source>
</evidence>
<name>A0A2T3QVZ6_9GAMM</name>
<dbReference type="Proteomes" id="UP000240728">
    <property type="component" value="Unassembled WGS sequence"/>
</dbReference>
<dbReference type="EMBL" id="PYOZ01000007">
    <property type="protein sequence ID" value="PSX44586.1"/>
    <property type="molecule type" value="Genomic_DNA"/>
</dbReference>
<dbReference type="InterPro" id="IPR000836">
    <property type="entry name" value="PRTase_dom"/>
</dbReference>
<dbReference type="Gene3D" id="3.40.50.2020">
    <property type="match status" value="1"/>
</dbReference>
<organism evidence="4 5">
    <name type="scientific">Photobacterium kishitanii</name>
    <dbReference type="NCBI Taxonomy" id="318456"/>
    <lineage>
        <taxon>Bacteria</taxon>
        <taxon>Pseudomonadati</taxon>
        <taxon>Pseudomonadota</taxon>
        <taxon>Gammaproteobacteria</taxon>
        <taxon>Vibrionales</taxon>
        <taxon>Vibrionaceae</taxon>
        <taxon>Photobacterium</taxon>
    </lineage>
</organism>
<accession>A0A0B7J966</accession>
<dbReference type="AlphaFoldDB" id="A0A2T3QVZ6"/>
<proteinExistence type="inferred from homology"/>
<dbReference type="InterPro" id="IPR029057">
    <property type="entry name" value="PRTase-like"/>
</dbReference>
<dbReference type="RefSeq" id="WP_036789302.1">
    <property type="nucleotide sequence ID" value="NZ_JAUZMX010000001.1"/>
</dbReference>
<dbReference type="InterPro" id="IPR051910">
    <property type="entry name" value="ComF/GntX_DNA_util-trans"/>
</dbReference>
<dbReference type="STRING" id="318456.GCA_001455895_00705"/>
<gene>
    <name evidence="4" type="ORF">C0W53_13120</name>
    <name evidence="3" type="ORF">C9J27_11850</name>
</gene>
<dbReference type="PANTHER" id="PTHR47505">
    <property type="entry name" value="DNA UTILIZATION PROTEIN YHGH"/>
    <property type="match status" value="1"/>
</dbReference>
<dbReference type="EMBL" id="PYNF01000008">
    <property type="protein sequence ID" value="PSU98771.1"/>
    <property type="molecule type" value="Genomic_DNA"/>
</dbReference>
<evidence type="ECO:0000313" key="6">
    <source>
        <dbReference type="Proteomes" id="UP000241426"/>
    </source>
</evidence>